<sequence>MRLLSCLVRISCLLVSTFQRPVINSSAQIQAYISHLLGDAQGGSGITAETGVKGSTDGAEATATTFKDAPGQTDVVHALTDAEGVSGVIAPLTTAETIAEESTTGMEATATTVEDEDTEAEVSSLAPGQTDIVPVSTEVKDVTGVIVPSATVKNGAEGTTSGLEVTATAVEDEDADVSSLASG</sequence>
<dbReference type="AlphaFoldDB" id="A0A3P7LFB4"/>
<dbReference type="Proteomes" id="UP000281553">
    <property type="component" value="Unassembled WGS sequence"/>
</dbReference>
<proteinExistence type="predicted"/>
<gene>
    <name evidence="2" type="ORF">DILT_LOCUS11406</name>
</gene>
<evidence type="ECO:0000256" key="1">
    <source>
        <dbReference type="SAM" id="SignalP"/>
    </source>
</evidence>
<feature type="signal peptide" evidence="1">
    <location>
        <begin position="1"/>
        <end position="19"/>
    </location>
</feature>
<evidence type="ECO:0000313" key="2">
    <source>
        <dbReference type="EMBL" id="VDN15575.1"/>
    </source>
</evidence>
<feature type="chain" id="PRO_5018099012" evidence="1">
    <location>
        <begin position="20"/>
        <end position="183"/>
    </location>
</feature>
<reference evidence="2 3" key="1">
    <citation type="submission" date="2018-11" db="EMBL/GenBank/DDBJ databases">
        <authorList>
            <consortium name="Pathogen Informatics"/>
        </authorList>
    </citation>
    <scope>NUCLEOTIDE SEQUENCE [LARGE SCALE GENOMIC DNA]</scope>
</reference>
<evidence type="ECO:0000313" key="3">
    <source>
        <dbReference type="Proteomes" id="UP000281553"/>
    </source>
</evidence>
<protein>
    <submittedName>
        <fullName evidence="2">Uncharacterized protein</fullName>
    </submittedName>
</protein>
<name>A0A3P7LFB4_DIBLA</name>
<keyword evidence="1" id="KW-0732">Signal</keyword>
<organism evidence="2 3">
    <name type="scientific">Dibothriocephalus latus</name>
    <name type="common">Fish tapeworm</name>
    <name type="synonym">Diphyllobothrium latum</name>
    <dbReference type="NCBI Taxonomy" id="60516"/>
    <lineage>
        <taxon>Eukaryota</taxon>
        <taxon>Metazoa</taxon>
        <taxon>Spiralia</taxon>
        <taxon>Lophotrochozoa</taxon>
        <taxon>Platyhelminthes</taxon>
        <taxon>Cestoda</taxon>
        <taxon>Eucestoda</taxon>
        <taxon>Diphyllobothriidea</taxon>
        <taxon>Diphyllobothriidae</taxon>
        <taxon>Dibothriocephalus</taxon>
    </lineage>
</organism>
<keyword evidence="3" id="KW-1185">Reference proteome</keyword>
<accession>A0A3P7LFB4</accession>
<dbReference type="EMBL" id="UYRU01062960">
    <property type="protein sequence ID" value="VDN15575.1"/>
    <property type="molecule type" value="Genomic_DNA"/>
</dbReference>